<feature type="transmembrane region" description="Helical" evidence="8">
    <location>
        <begin position="44"/>
        <end position="66"/>
    </location>
</feature>
<evidence type="ECO:0000256" key="8">
    <source>
        <dbReference type="SAM" id="Phobius"/>
    </source>
</evidence>
<organism evidence="10 12">
    <name type="scientific">Moraxella ovis</name>
    <dbReference type="NCBI Taxonomy" id="29433"/>
    <lineage>
        <taxon>Bacteria</taxon>
        <taxon>Pseudomonadati</taxon>
        <taxon>Pseudomonadota</taxon>
        <taxon>Gammaproteobacteria</taxon>
        <taxon>Moraxellales</taxon>
        <taxon>Moraxellaceae</taxon>
        <taxon>Moraxella</taxon>
    </lineage>
</organism>
<keyword evidence="7 8" id="KW-0472">Membrane</keyword>
<reference evidence="9 11" key="1">
    <citation type="submission" date="2015-04" db="EMBL/GenBank/DDBJ databases">
        <authorList>
            <person name="Calcutt M.J."/>
            <person name="Foecking M.F."/>
        </authorList>
    </citation>
    <scope>NUCLEOTIDE SEQUENCE [LARGE SCALE GENOMIC DNA]</scope>
    <source>
        <strain evidence="9 11">199/55</strain>
    </source>
</reference>
<reference evidence="10 12" key="2">
    <citation type="submission" date="2018-06" db="EMBL/GenBank/DDBJ databases">
        <authorList>
            <consortium name="Pathogen Informatics"/>
            <person name="Doyle S."/>
        </authorList>
    </citation>
    <scope>NUCLEOTIDE SEQUENCE [LARGE SCALE GENOMIC DNA]</scope>
    <source>
        <strain evidence="10 12">NCTC11227</strain>
    </source>
</reference>
<dbReference type="EMBL" id="UGPW01000001">
    <property type="protein sequence ID" value="STY87208.1"/>
    <property type="molecule type" value="Genomic_DNA"/>
</dbReference>
<dbReference type="PANTHER" id="PTHR34979">
    <property type="entry name" value="INNER MEMBRANE PROTEIN YGAZ"/>
    <property type="match status" value="1"/>
</dbReference>
<evidence type="ECO:0000256" key="4">
    <source>
        <dbReference type="ARBA" id="ARBA00022475"/>
    </source>
</evidence>
<keyword evidence="5 8" id="KW-0812">Transmembrane</keyword>
<feature type="transmembrane region" description="Helical" evidence="8">
    <location>
        <begin position="12"/>
        <end position="32"/>
    </location>
</feature>
<dbReference type="RefSeq" id="WP_063514143.1">
    <property type="nucleotide sequence ID" value="NZ_CP011158.1"/>
</dbReference>
<keyword evidence="6 8" id="KW-1133">Transmembrane helix</keyword>
<dbReference type="PANTHER" id="PTHR34979:SF1">
    <property type="entry name" value="INNER MEMBRANE PROTEIN YGAZ"/>
    <property type="match status" value="1"/>
</dbReference>
<dbReference type="InterPro" id="IPR011606">
    <property type="entry name" value="Brnchd-chn_aa_trnsp_permease"/>
</dbReference>
<protein>
    <submittedName>
        <fullName evidence="10">Azaleucine resistance protein AzlC</fullName>
    </submittedName>
    <submittedName>
        <fullName evidence="9">Branched-chain amino acid transporter AzlC</fullName>
    </submittedName>
</protein>
<feature type="transmembrane region" description="Helical" evidence="8">
    <location>
        <begin position="72"/>
        <end position="92"/>
    </location>
</feature>
<evidence type="ECO:0000313" key="12">
    <source>
        <dbReference type="Proteomes" id="UP000255102"/>
    </source>
</evidence>
<evidence type="ECO:0000313" key="9">
    <source>
        <dbReference type="EMBL" id="ANB91565.1"/>
    </source>
</evidence>
<keyword evidence="3" id="KW-0813">Transport</keyword>
<dbReference type="AlphaFoldDB" id="A0A378PL97"/>
<feature type="transmembrane region" description="Helical" evidence="8">
    <location>
        <begin position="209"/>
        <end position="227"/>
    </location>
</feature>
<proteinExistence type="inferred from homology"/>
<evidence type="ECO:0000256" key="3">
    <source>
        <dbReference type="ARBA" id="ARBA00022448"/>
    </source>
</evidence>
<dbReference type="GO" id="GO:0005886">
    <property type="term" value="C:plasma membrane"/>
    <property type="evidence" value="ECO:0007669"/>
    <property type="project" value="UniProtKB-SubCell"/>
</dbReference>
<dbReference type="GO" id="GO:1903785">
    <property type="term" value="P:L-valine transmembrane transport"/>
    <property type="evidence" value="ECO:0007669"/>
    <property type="project" value="TreeGrafter"/>
</dbReference>
<evidence type="ECO:0000256" key="6">
    <source>
        <dbReference type="ARBA" id="ARBA00022989"/>
    </source>
</evidence>
<evidence type="ECO:0000313" key="10">
    <source>
        <dbReference type="EMBL" id="STY87208.1"/>
    </source>
</evidence>
<dbReference type="STRING" id="29433.MOVS_05745"/>
<dbReference type="Proteomes" id="UP000076765">
    <property type="component" value="Chromosome"/>
</dbReference>
<evidence type="ECO:0000256" key="7">
    <source>
        <dbReference type="ARBA" id="ARBA00023136"/>
    </source>
</evidence>
<keyword evidence="4" id="KW-1003">Cell membrane</keyword>
<feature type="transmembrane region" description="Helical" evidence="8">
    <location>
        <begin position="186"/>
        <end position="203"/>
    </location>
</feature>
<sequence length="231" mass="25549">MQHLKPTIKSAFIQSLPILSGFLFLGMAYGVYMRSLGFGAIYPIAMAFFIFAGSVEFVMASVLLAAFNPLSVLLLIGMISARQIFYGISMLHKFKGIAGFKKFYLVSAMTDESFAINYSANIEDGIDKTWFMVFITIFLHIYWVSGAALGALLSDVLPFDLKGSEFAMTALFLVIFMEQWLKEDSHISSIIGLGISIVSLVIFGKDSFLIPAMAGILILLGAFRTRLRAYH</sequence>
<evidence type="ECO:0000256" key="2">
    <source>
        <dbReference type="ARBA" id="ARBA00010735"/>
    </source>
</evidence>
<dbReference type="Pfam" id="PF03591">
    <property type="entry name" value="AzlC"/>
    <property type="match status" value="1"/>
</dbReference>
<dbReference type="Proteomes" id="UP000255102">
    <property type="component" value="Unassembled WGS sequence"/>
</dbReference>
<comment type="similarity">
    <text evidence="2">Belongs to the AzlC family.</text>
</comment>
<evidence type="ECO:0000313" key="11">
    <source>
        <dbReference type="Proteomes" id="UP000076765"/>
    </source>
</evidence>
<dbReference type="KEGG" id="moi:MOVS_05745"/>
<accession>A0A378PL97</accession>
<dbReference type="EMBL" id="CP011158">
    <property type="protein sequence ID" value="ANB91565.1"/>
    <property type="molecule type" value="Genomic_DNA"/>
</dbReference>
<comment type="subcellular location">
    <subcellularLocation>
        <location evidence="1">Cell membrane</location>
        <topology evidence="1">Multi-pass membrane protein</topology>
    </subcellularLocation>
</comment>
<keyword evidence="11" id="KW-1185">Reference proteome</keyword>
<evidence type="ECO:0000256" key="1">
    <source>
        <dbReference type="ARBA" id="ARBA00004651"/>
    </source>
</evidence>
<gene>
    <name evidence="9" type="ORF">MOVS_05745</name>
    <name evidence="10" type="ORF">NCTC11227_01209</name>
</gene>
<feature type="transmembrane region" description="Helical" evidence="8">
    <location>
        <begin position="159"/>
        <end position="177"/>
    </location>
</feature>
<feature type="transmembrane region" description="Helical" evidence="8">
    <location>
        <begin position="130"/>
        <end position="153"/>
    </location>
</feature>
<name>A0A378PL97_9GAMM</name>
<evidence type="ECO:0000256" key="5">
    <source>
        <dbReference type="ARBA" id="ARBA00022692"/>
    </source>
</evidence>